<evidence type="ECO:0000256" key="3">
    <source>
        <dbReference type="SAM" id="Phobius"/>
    </source>
</evidence>
<feature type="region of interest" description="Disordered" evidence="2">
    <location>
        <begin position="81"/>
        <end position="105"/>
    </location>
</feature>
<evidence type="ECO:0000313" key="5">
    <source>
        <dbReference type="Proteomes" id="UP001642520"/>
    </source>
</evidence>
<dbReference type="InterPro" id="IPR020309">
    <property type="entry name" value="Smim-14"/>
</dbReference>
<comment type="caution">
    <text evidence="4">The sequence shown here is derived from an EMBL/GenBank/DDBJ whole genome shotgun (WGS) entry which is preliminary data.</text>
</comment>
<feature type="compositionally biased region" description="Basic and acidic residues" evidence="2">
    <location>
        <begin position="81"/>
        <end position="95"/>
    </location>
</feature>
<accession>A0ABP1P0W4</accession>
<keyword evidence="3" id="KW-1133">Transmembrane helix</keyword>
<name>A0ABP1P0W4_XYLVO</name>
<dbReference type="PANTHER" id="PTHR31019">
    <property type="entry name" value="SMALL INTEGRAL MEMBRANE PROTEIN 14"/>
    <property type="match status" value="1"/>
</dbReference>
<evidence type="ECO:0000313" key="4">
    <source>
        <dbReference type="EMBL" id="CAL7946812.1"/>
    </source>
</evidence>
<proteinExistence type="predicted"/>
<dbReference type="PANTHER" id="PTHR31019:SF1">
    <property type="entry name" value="SMALL INTEGRAL MEMBRANE PROTEIN 14"/>
    <property type="match status" value="1"/>
</dbReference>
<keyword evidence="5" id="KW-1185">Reference proteome</keyword>
<keyword evidence="3" id="KW-0812">Transmembrane</keyword>
<sequence length="105" mass="11987">MDDEGLDLCECIWNHELAMQHLLFILRRSQSYCTDNECFNMSRLPGPQDISSSSNFLMTCLIIAFVVLMYAFRPNSLRQLRNDTAKDRDNERDSNDGPSAPPPTA</sequence>
<evidence type="ECO:0000256" key="2">
    <source>
        <dbReference type="SAM" id="MobiDB-lite"/>
    </source>
</evidence>
<organism evidence="4 5">
    <name type="scientific">Xylocopa violacea</name>
    <name type="common">Violet carpenter bee</name>
    <name type="synonym">Apis violacea</name>
    <dbReference type="NCBI Taxonomy" id="135666"/>
    <lineage>
        <taxon>Eukaryota</taxon>
        <taxon>Metazoa</taxon>
        <taxon>Ecdysozoa</taxon>
        <taxon>Arthropoda</taxon>
        <taxon>Hexapoda</taxon>
        <taxon>Insecta</taxon>
        <taxon>Pterygota</taxon>
        <taxon>Neoptera</taxon>
        <taxon>Endopterygota</taxon>
        <taxon>Hymenoptera</taxon>
        <taxon>Apocrita</taxon>
        <taxon>Aculeata</taxon>
        <taxon>Apoidea</taxon>
        <taxon>Anthophila</taxon>
        <taxon>Apidae</taxon>
        <taxon>Xylocopa</taxon>
        <taxon>Xylocopa</taxon>
    </lineage>
</organism>
<gene>
    <name evidence="4" type="ORF">XYLVIOL_LOCUS7989</name>
</gene>
<feature type="transmembrane region" description="Helical" evidence="3">
    <location>
        <begin position="50"/>
        <end position="72"/>
    </location>
</feature>
<keyword evidence="3" id="KW-0472">Membrane</keyword>
<dbReference type="Proteomes" id="UP001642520">
    <property type="component" value="Unassembled WGS sequence"/>
</dbReference>
<protein>
    <recommendedName>
        <fullName evidence="1">Small integral membrane protein 14</fullName>
    </recommendedName>
</protein>
<evidence type="ECO:0000256" key="1">
    <source>
        <dbReference type="ARBA" id="ARBA00017902"/>
    </source>
</evidence>
<dbReference type="EMBL" id="CAXAJV020001296">
    <property type="protein sequence ID" value="CAL7946812.1"/>
    <property type="molecule type" value="Genomic_DNA"/>
</dbReference>
<reference evidence="4 5" key="1">
    <citation type="submission" date="2024-08" db="EMBL/GenBank/DDBJ databases">
        <authorList>
            <person name="Will J Nash"/>
            <person name="Angela Man"/>
            <person name="Seanna McTaggart"/>
            <person name="Kendall Baker"/>
            <person name="Tom Barker"/>
            <person name="Leah Catchpole"/>
            <person name="Alex Durrant"/>
            <person name="Karim Gharbi"/>
            <person name="Naomi Irish"/>
            <person name="Gemy Kaithakottil"/>
            <person name="Debby Ku"/>
            <person name="Aaliyah Providence"/>
            <person name="Felix Shaw"/>
            <person name="David Swarbreck"/>
            <person name="Chris Watkins"/>
            <person name="Ann M. McCartney"/>
            <person name="Giulio Formenti"/>
            <person name="Alice Mouton"/>
            <person name="Noel Vella"/>
            <person name="Bjorn M von Reumont"/>
            <person name="Adriana Vella"/>
            <person name="Wilfried Haerty"/>
        </authorList>
    </citation>
    <scope>NUCLEOTIDE SEQUENCE [LARGE SCALE GENOMIC DNA]</scope>
</reference>
<dbReference type="Pfam" id="PF11027">
    <property type="entry name" value="DUF2615"/>
    <property type="match status" value="1"/>
</dbReference>